<evidence type="ECO:0000256" key="2">
    <source>
        <dbReference type="ARBA" id="ARBA00022908"/>
    </source>
</evidence>
<evidence type="ECO:0008006" key="10">
    <source>
        <dbReference type="Google" id="ProtNLM"/>
    </source>
</evidence>
<protein>
    <recommendedName>
        <fullName evidence="10">Site-specific integrase</fullName>
    </recommendedName>
</protein>
<dbReference type="Gene3D" id="1.10.150.130">
    <property type="match status" value="1"/>
</dbReference>
<evidence type="ECO:0000256" key="1">
    <source>
        <dbReference type="ARBA" id="ARBA00008857"/>
    </source>
</evidence>
<evidence type="ECO:0000256" key="3">
    <source>
        <dbReference type="ARBA" id="ARBA00023125"/>
    </source>
</evidence>
<dbReference type="PANTHER" id="PTHR30349">
    <property type="entry name" value="PHAGE INTEGRASE-RELATED"/>
    <property type="match status" value="1"/>
</dbReference>
<keyword evidence="4" id="KW-0233">DNA recombination</keyword>
<sequence>MHKSTWSPSAPRASHGDGSYFWNANRKLWTYVREGPRDPATGKRRQIRVTCAHPKALRTRIDPTRIPPVVKTRLQAKMTAKIAELERTGWMPSNASPVLSDWLDRWLETIKKPRLKPKTYANYVGPCNASIKPTLGAMRLKDIQPADIRRMLNWIIADQPTPDGRIRKARSAATAATAFTILDLALADAVREGLLASNPCERTRRISAEGRETIPFTPAEARRILELEPDPMLHLMWGLLLALGMRQGELLAILAPSLVLREVTDADGARRTTHCIVVMWELQRLKDPHWRPGLKHVDLGDGWWLLEVKSKAGNRILPLPRELDDELTAYMATHQAGTHGLLFHDQGRPIGADWQRDRWRDACTRAGLDYRKPHSARHFAATELDRANLPEGIRTDLMGHADIGVTEAVYTHRDVSRLLEGTQAVEDSLRSAVTPDDITPTPAEDVERRKRRFSSRRIRAWDGTAPMGEWDSIKAAAESLVKRGKGSPSGVMATLQNINKALRRQGTAYGWTWEYAD</sequence>
<evidence type="ECO:0000256" key="4">
    <source>
        <dbReference type="ARBA" id="ARBA00023172"/>
    </source>
</evidence>
<dbReference type="PROSITE" id="PS51900">
    <property type="entry name" value="CB"/>
    <property type="match status" value="1"/>
</dbReference>
<keyword evidence="3 5" id="KW-0238">DNA-binding</keyword>
<evidence type="ECO:0000256" key="5">
    <source>
        <dbReference type="PROSITE-ProRule" id="PRU01248"/>
    </source>
</evidence>
<gene>
    <name evidence="8" type="ORF">ESN35_08515</name>
</gene>
<dbReference type="InterPro" id="IPR010998">
    <property type="entry name" value="Integrase_recombinase_N"/>
</dbReference>
<dbReference type="InterPro" id="IPR011010">
    <property type="entry name" value="DNA_brk_join_enz"/>
</dbReference>
<dbReference type="PROSITE" id="PS51898">
    <property type="entry name" value="TYR_RECOMBINASE"/>
    <property type="match status" value="1"/>
</dbReference>
<dbReference type="Pfam" id="PF14659">
    <property type="entry name" value="Phage_int_SAM_3"/>
    <property type="match status" value="1"/>
</dbReference>
<dbReference type="EMBL" id="CP035464">
    <property type="protein sequence ID" value="QAY33443.1"/>
    <property type="molecule type" value="Genomic_DNA"/>
</dbReference>
<dbReference type="RefSeq" id="WP_129237926.1">
    <property type="nucleotide sequence ID" value="NZ_CP035464.1"/>
</dbReference>
<dbReference type="GO" id="GO:0006310">
    <property type="term" value="P:DNA recombination"/>
    <property type="evidence" value="ECO:0007669"/>
    <property type="project" value="UniProtKB-KW"/>
</dbReference>
<dbReference type="Gene3D" id="1.10.443.10">
    <property type="entry name" value="Intergrase catalytic core"/>
    <property type="match status" value="1"/>
</dbReference>
<dbReference type="Pfam" id="PF00589">
    <property type="entry name" value="Phage_integrase"/>
    <property type="match status" value="1"/>
</dbReference>
<dbReference type="InterPro" id="IPR050090">
    <property type="entry name" value="Tyrosine_recombinase_XerCD"/>
</dbReference>
<accession>A0A4P6DTV4</accession>
<dbReference type="InterPro" id="IPR013762">
    <property type="entry name" value="Integrase-like_cat_sf"/>
</dbReference>
<dbReference type="InterPro" id="IPR044068">
    <property type="entry name" value="CB"/>
</dbReference>
<feature type="domain" description="Core-binding (CB)" evidence="7">
    <location>
        <begin position="97"/>
        <end position="190"/>
    </location>
</feature>
<dbReference type="PANTHER" id="PTHR30349:SF64">
    <property type="entry name" value="PROPHAGE INTEGRASE INTD-RELATED"/>
    <property type="match status" value="1"/>
</dbReference>
<name>A0A4P6DTV4_9BIFI</name>
<keyword evidence="2" id="KW-0229">DNA integration</keyword>
<feature type="domain" description="Tyr recombinase" evidence="6">
    <location>
        <begin position="211"/>
        <end position="423"/>
    </location>
</feature>
<comment type="similarity">
    <text evidence="1">Belongs to the 'phage' integrase family.</text>
</comment>
<evidence type="ECO:0000259" key="6">
    <source>
        <dbReference type="PROSITE" id="PS51898"/>
    </source>
</evidence>
<dbReference type="GO" id="GO:0003677">
    <property type="term" value="F:DNA binding"/>
    <property type="evidence" value="ECO:0007669"/>
    <property type="project" value="UniProtKB-UniRule"/>
</dbReference>
<dbReference type="InterPro" id="IPR004107">
    <property type="entry name" value="Integrase_SAM-like_N"/>
</dbReference>
<reference evidence="8 9" key="1">
    <citation type="submission" date="2019-01" db="EMBL/GenBank/DDBJ databases">
        <title>Complete genome sequence of Bifidobacterium gallinarum CACC 514.</title>
        <authorList>
            <person name="Jung M."/>
        </authorList>
    </citation>
    <scope>NUCLEOTIDE SEQUENCE [LARGE SCALE GENOMIC DNA]</scope>
    <source>
        <strain evidence="8 9">CACC 514</strain>
    </source>
</reference>
<organism evidence="8 9">
    <name type="scientific">Bifidobacterium pullorum subsp. gallinarum</name>
    <dbReference type="NCBI Taxonomy" id="78344"/>
    <lineage>
        <taxon>Bacteria</taxon>
        <taxon>Bacillati</taxon>
        <taxon>Actinomycetota</taxon>
        <taxon>Actinomycetes</taxon>
        <taxon>Bifidobacteriales</taxon>
        <taxon>Bifidobacteriaceae</taxon>
        <taxon>Bifidobacterium</taxon>
    </lineage>
</organism>
<dbReference type="KEGG" id="bgx:ESN35_08515"/>
<dbReference type="InterPro" id="IPR002104">
    <property type="entry name" value="Integrase_catalytic"/>
</dbReference>
<proteinExistence type="inferred from homology"/>
<dbReference type="Proteomes" id="UP000293589">
    <property type="component" value="Chromosome"/>
</dbReference>
<dbReference type="SUPFAM" id="SSF56349">
    <property type="entry name" value="DNA breaking-rejoining enzymes"/>
    <property type="match status" value="2"/>
</dbReference>
<dbReference type="GO" id="GO:0015074">
    <property type="term" value="P:DNA integration"/>
    <property type="evidence" value="ECO:0007669"/>
    <property type="project" value="UniProtKB-KW"/>
</dbReference>
<evidence type="ECO:0000313" key="8">
    <source>
        <dbReference type="EMBL" id="QAY33443.1"/>
    </source>
</evidence>
<evidence type="ECO:0000259" key="7">
    <source>
        <dbReference type="PROSITE" id="PS51900"/>
    </source>
</evidence>
<dbReference type="AlphaFoldDB" id="A0A4P6DTV4"/>
<evidence type="ECO:0000313" key="9">
    <source>
        <dbReference type="Proteomes" id="UP000293589"/>
    </source>
</evidence>